<gene>
    <name evidence="4" type="ORF">CYNAS_LOCUS22135</name>
</gene>
<feature type="signal peptide" evidence="3">
    <location>
        <begin position="1"/>
        <end position="19"/>
    </location>
</feature>
<accession>A0AA36HHA2</accession>
<evidence type="ECO:0000256" key="1">
    <source>
        <dbReference type="ARBA" id="ARBA00022729"/>
    </source>
</evidence>
<dbReference type="InterPro" id="IPR050975">
    <property type="entry name" value="Sleep_regulator"/>
</dbReference>
<dbReference type="InterPro" id="IPR031424">
    <property type="entry name" value="QVR-like"/>
</dbReference>
<dbReference type="AlphaFoldDB" id="A0AA36HHA2"/>
<evidence type="ECO:0008006" key="6">
    <source>
        <dbReference type="Google" id="ProtNLM"/>
    </source>
</evidence>
<dbReference type="PANTHER" id="PTHR33562">
    <property type="entry name" value="ATILLA, ISOFORM B-RELATED-RELATED"/>
    <property type="match status" value="1"/>
</dbReference>
<keyword evidence="2" id="KW-0325">Glycoprotein</keyword>
<dbReference type="Proteomes" id="UP001176961">
    <property type="component" value="Unassembled WGS sequence"/>
</dbReference>
<dbReference type="GO" id="GO:0032222">
    <property type="term" value="P:regulation of synaptic transmission, cholinergic"/>
    <property type="evidence" value="ECO:0007669"/>
    <property type="project" value="InterPro"/>
</dbReference>
<dbReference type="EMBL" id="CATQJL010000326">
    <property type="protein sequence ID" value="CAJ0610152.1"/>
    <property type="molecule type" value="Genomic_DNA"/>
</dbReference>
<evidence type="ECO:0000256" key="2">
    <source>
        <dbReference type="ARBA" id="ARBA00023180"/>
    </source>
</evidence>
<evidence type="ECO:0000313" key="4">
    <source>
        <dbReference type="EMBL" id="CAJ0610152.1"/>
    </source>
</evidence>
<feature type="chain" id="PRO_5041275908" description="Protein quiver" evidence="3">
    <location>
        <begin position="20"/>
        <end position="140"/>
    </location>
</feature>
<name>A0AA36HHA2_CYLNA</name>
<sequence length="140" mass="15305">MNSLLSSFLVIVGISLVSSKYSCYQCVSTSDNEGDCSENDLEKLAPFNKPCPTLEEGTYKGSEAKGCRKIIQTVEAKKSVIRECAYTGETVDGQKKTGNWGINMYYYQCENSGKEPCNSSRQTLASALSLLLSLTALLFL</sequence>
<dbReference type="PANTHER" id="PTHR33562:SF2">
    <property type="entry name" value="PROTEIN QUIVER"/>
    <property type="match status" value="1"/>
</dbReference>
<keyword evidence="5" id="KW-1185">Reference proteome</keyword>
<evidence type="ECO:0000313" key="5">
    <source>
        <dbReference type="Proteomes" id="UP001176961"/>
    </source>
</evidence>
<dbReference type="GO" id="GO:0030431">
    <property type="term" value="P:sleep"/>
    <property type="evidence" value="ECO:0007669"/>
    <property type="project" value="InterPro"/>
</dbReference>
<proteinExistence type="predicted"/>
<keyword evidence="1 3" id="KW-0732">Signal</keyword>
<organism evidence="4 5">
    <name type="scientific">Cylicocyclus nassatus</name>
    <name type="common">Nematode worm</name>
    <dbReference type="NCBI Taxonomy" id="53992"/>
    <lineage>
        <taxon>Eukaryota</taxon>
        <taxon>Metazoa</taxon>
        <taxon>Ecdysozoa</taxon>
        <taxon>Nematoda</taxon>
        <taxon>Chromadorea</taxon>
        <taxon>Rhabditida</taxon>
        <taxon>Rhabditina</taxon>
        <taxon>Rhabditomorpha</taxon>
        <taxon>Strongyloidea</taxon>
        <taxon>Strongylidae</taxon>
        <taxon>Cylicocyclus</taxon>
    </lineage>
</organism>
<protein>
    <recommendedName>
        <fullName evidence="6">Protein quiver</fullName>
    </recommendedName>
</protein>
<comment type="caution">
    <text evidence="4">The sequence shown here is derived from an EMBL/GenBank/DDBJ whole genome shotgun (WGS) entry which is preliminary data.</text>
</comment>
<reference evidence="4" key="1">
    <citation type="submission" date="2023-07" db="EMBL/GenBank/DDBJ databases">
        <authorList>
            <consortium name="CYATHOMIX"/>
        </authorList>
    </citation>
    <scope>NUCLEOTIDE SEQUENCE</scope>
    <source>
        <strain evidence="4">N/A</strain>
    </source>
</reference>
<dbReference type="Pfam" id="PF17064">
    <property type="entry name" value="QVR"/>
    <property type="match status" value="1"/>
</dbReference>
<evidence type="ECO:0000256" key="3">
    <source>
        <dbReference type="SAM" id="SignalP"/>
    </source>
</evidence>